<dbReference type="FunFam" id="3.20.20.70:FF:000010">
    <property type="entry name" value="2-isopropylmalate synthase"/>
    <property type="match status" value="1"/>
</dbReference>
<dbReference type="PANTHER" id="PTHR10277:SF9">
    <property type="entry name" value="2-ISOPROPYLMALATE SYNTHASE 1, CHLOROPLASTIC-RELATED"/>
    <property type="match status" value="1"/>
</dbReference>
<evidence type="ECO:0000313" key="17">
    <source>
        <dbReference type="Proteomes" id="UP000325372"/>
    </source>
</evidence>
<feature type="binding site" evidence="14">
    <location>
        <position position="203"/>
    </location>
    <ligand>
        <name>Mn(2+)</name>
        <dbReference type="ChEBI" id="CHEBI:29035"/>
    </ligand>
</feature>
<dbReference type="EC" id="2.3.3.13" evidence="4 14"/>
<keyword evidence="16" id="KW-0012">Acyltransferase</keyword>
<organism evidence="16 17">
    <name type="scientific">Marinihelvus fidelis</name>
    <dbReference type="NCBI Taxonomy" id="2613842"/>
    <lineage>
        <taxon>Bacteria</taxon>
        <taxon>Pseudomonadati</taxon>
        <taxon>Pseudomonadota</taxon>
        <taxon>Gammaproteobacteria</taxon>
        <taxon>Chromatiales</taxon>
        <taxon>Wenzhouxiangellaceae</taxon>
        <taxon>Marinihelvus</taxon>
    </lineage>
</organism>
<dbReference type="GO" id="GO:0030145">
    <property type="term" value="F:manganese ion binding"/>
    <property type="evidence" value="ECO:0007669"/>
    <property type="project" value="UniProtKB-UniRule"/>
</dbReference>
<dbReference type="Gene3D" id="3.20.20.70">
    <property type="entry name" value="Aldolase class I"/>
    <property type="match status" value="1"/>
</dbReference>
<evidence type="ECO:0000256" key="9">
    <source>
        <dbReference type="ARBA" id="ARBA00022723"/>
    </source>
</evidence>
<gene>
    <name evidence="14" type="primary">leuA</name>
    <name evidence="16" type="ORF">F3N42_00130</name>
</gene>
<evidence type="ECO:0000256" key="4">
    <source>
        <dbReference type="ARBA" id="ARBA00012973"/>
    </source>
</evidence>
<dbReference type="Pfam" id="PF00682">
    <property type="entry name" value="HMGL-like"/>
    <property type="match status" value="1"/>
</dbReference>
<reference evidence="16 17" key="1">
    <citation type="submission" date="2019-09" db="EMBL/GenBank/DDBJ databases">
        <title>Wenzhouxiangella sp. Genome sequencing and assembly.</title>
        <authorList>
            <person name="Zhang R."/>
        </authorList>
    </citation>
    <scope>NUCLEOTIDE SEQUENCE [LARGE SCALE GENOMIC DNA]</scope>
    <source>
        <strain evidence="16 17">W260</strain>
    </source>
</reference>
<keyword evidence="7 14" id="KW-0028">Amino-acid biosynthesis</keyword>
<dbReference type="Pfam" id="PF22617">
    <property type="entry name" value="HCS_D2"/>
    <property type="match status" value="1"/>
</dbReference>
<evidence type="ECO:0000256" key="7">
    <source>
        <dbReference type="ARBA" id="ARBA00022605"/>
    </source>
</evidence>
<evidence type="ECO:0000256" key="3">
    <source>
        <dbReference type="ARBA" id="ARBA00009396"/>
    </source>
</evidence>
<dbReference type="InterPro" id="IPR013785">
    <property type="entry name" value="Aldolase_TIM"/>
</dbReference>
<feature type="region of interest" description="Regulatory domain" evidence="14">
    <location>
        <begin position="391"/>
        <end position="518"/>
    </location>
</feature>
<feature type="binding site" evidence="14">
    <location>
        <position position="201"/>
    </location>
    <ligand>
        <name>Mn(2+)</name>
        <dbReference type="ChEBI" id="CHEBI:29035"/>
    </ligand>
</feature>
<dbReference type="InterPro" id="IPR000891">
    <property type="entry name" value="PYR_CT"/>
</dbReference>
<dbReference type="AlphaFoldDB" id="A0A5N0TIS1"/>
<dbReference type="InterPro" id="IPR005671">
    <property type="entry name" value="LeuA_bact_synth"/>
</dbReference>
<protein>
    <recommendedName>
        <fullName evidence="5 14">2-isopropylmalate synthase</fullName>
        <ecNumber evidence="4 14">2.3.3.13</ecNumber>
    </recommendedName>
    <alternativeName>
        <fullName evidence="12 14">Alpha-IPM synthase</fullName>
    </alternativeName>
    <alternativeName>
        <fullName evidence="14">Alpha-isopropylmalate synthase</fullName>
    </alternativeName>
</protein>
<dbReference type="PROSITE" id="PS00816">
    <property type="entry name" value="AIPM_HOMOCIT_SYNTH_2"/>
    <property type="match status" value="1"/>
</dbReference>
<dbReference type="EMBL" id="VYXP01000001">
    <property type="protein sequence ID" value="KAA9133997.1"/>
    <property type="molecule type" value="Genomic_DNA"/>
</dbReference>
<dbReference type="NCBIfam" id="NF002086">
    <property type="entry name" value="PRK00915.1-3"/>
    <property type="match status" value="1"/>
</dbReference>
<keyword evidence="17" id="KW-1185">Reference proteome</keyword>
<evidence type="ECO:0000256" key="11">
    <source>
        <dbReference type="ARBA" id="ARBA00023304"/>
    </source>
</evidence>
<evidence type="ECO:0000256" key="2">
    <source>
        <dbReference type="ARBA" id="ARBA00004689"/>
    </source>
</evidence>
<evidence type="ECO:0000256" key="8">
    <source>
        <dbReference type="ARBA" id="ARBA00022679"/>
    </source>
</evidence>
<dbReference type="GO" id="GO:0005737">
    <property type="term" value="C:cytoplasm"/>
    <property type="evidence" value="ECO:0007669"/>
    <property type="project" value="UniProtKB-UniRule"/>
</dbReference>
<dbReference type="PROSITE" id="PS00815">
    <property type="entry name" value="AIPM_HOMOCIT_SYNTH_1"/>
    <property type="match status" value="1"/>
</dbReference>
<evidence type="ECO:0000256" key="1">
    <source>
        <dbReference type="ARBA" id="ARBA00000064"/>
    </source>
</evidence>
<dbReference type="GO" id="GO:0003852">
    <property type="term" value="F:2-isopropylmalate synthase activity"/>
    <property type="evidence" value="ECO:0007669"/>
    <property type="project" value="UniProtKB-UniRule"/>
</dbReference>
<evidence type="ECO:0000256" key="10">
    <source>
        <dbReference type="ARBA" id="ARBA00023211"/>
    </source>
</evidence>
<dbReference type="GO" id="GO:0003985">
    <property type="term" value="F:acetyl-CoA C-acetyltransferase activity"/>
    <property type="evidence" value="ECO:0007669"/>
    <property type="project" value="UniProtKB-UniRule"/>
</dbReference>
<dbReference type="SUPFAM" id="SSF51569">
    <property type="entry name" value="Aldolase"/>
    <property type="match status" value="1"/>
</dbReference>
<dbReference type="CDD" id="cd07940">
    <property type="entry name" value="DRE_TIM_IPMS"/>
    <property type="match status" value="1"/>
</dbReference>
<comment type="caution">
    <text evidence="16">The sequence shown here is derived from an EMBL/GenBank/DDBJ whole genome shotgun (WGS) entry which is preliminary data.</text>
</comment>
<dbReference type="InterPro" id="IPR054691">
    <property type="entry name" value="LeuA/HCS_post-cat"/>
</dbReference>
<keyword evidence="8 14" id="KW-0808">Transferase</keyword>
<dbReference type="Proteomes" id="UP000325372">
    <property type="component" value="Unassembled WGS sequence"/>
</dbReference>
<dbReference type="PANTHER" id="PTHR10277">
    <property type="entry name" value="HOMOCITRATE SYNTHASE-RELATED"/>
    <property type="match status" value="1"/>
</dbReference>
<dbReference type="UniPathway" id="UPA00048">
    <property type="reaction ID" value="UER00070"/>
</dbReference>
<dbReference type="InterPro" id="IPR013709">
    <property type="entry name" value="2-isopropylmalate_synth_dimer"/>
</dbReference>
<evidence type="ECO:0000256" key="6">
    <source>
        <dbReference type="ARBA" id="ARBA00022430"/>
    </source>
</evidence>
<keyword evidence="14" id="KW-0963">Cytoplasm</keyword>
<dbReference type="SMART" id="SM00917">
    <property type="entry name" value="LeuA_dimer"/>
    <property type="match status" value="1"/>
</dbReference>
<keyword evidence="9 14" id="KW-0479">Metal-binding</keyword>
<sequence>MPDIKIFDTSLRDGEQSPGFSMTHNQKLRVARALADLKVDIIEAGFPAASPGDFAAVQAVAREIEGPTIAALCRTVPRDIEKAGEALLPAKNRRIHTFIATSPIHRRDKLGMDKAEVLKNAVAGVELARSFCDDVEFSAEDGIRTERDYLAEVLAAVIEAGATTVNIPDTVGYSTPQEMTELFRWLSETVPGIGGVTISTHCHNDLGLAVANSLAAVEGGARQIECTLNGVGERAGNCALEEVVMALRTRSDRYACRTNIDTRKLHMASHLLAAVTGNFVPRNKAIVGENAFAHESGIHQHGMLASRETYEIMKPEDVGVLSSQLILGKHSGKHAVIDRARAMGYELAAGEIDGIMAQFKELADAKKRVYDADLEAIITGNQAGGELGPWSLQWLSVVSRVSGEEEPTASLTLAHEDGTTATQTGEGDGPVDAIVKALEAITGMDIEVTNLAMRSISLGEDAQGESTMRARVDGTEYSGHGLSTDIVAACAEALLEIINRASRNNARIEESEPRSHVA</sequence>
<proteinExistence type="inferred from homology"/>
<evidence type="ECO:0000259" key="15">
    <source>
        <dbReference type="PROSITE" id="PS50991"/>
    </source>
</evidence>
<keyword evidence="6 14" id="KW-0432">Leucine biosynthesis</keyword>
<feature type="binding site" evidence="14">
    <location>
        <position position="237"/>
    </location>
    <ligand>
        <name>Mn(2+)</name>
        <dbReference type="ChEBI" id="CHEBI:29035"/>
    </ligand>
</feature>
<comment type="subunit">
    <text evidence="14">Homodimer.</text>
</comment>
<evidence type="ECO:0000256" key="14">
    <source>
        <dbReference type="HAMAP-Rule" id="MF_01025"/>
    </source>
</evidence>
<evidence type="ECO:0000256" key="5">
    <source>
        <dbReference type="ARBA" id="ARBA00018198"/>
    </source>
</evidence>
<dbReference type="Pfam" id="PF08502">
    <property type="entry name" value="LeuA_dimer"/>
    <property type="match status" value="1"/>
</dbReference>
<comment type="catalytic activity">
    <reaction evidence="1 14">
        <text>3-methyl-2-oxobutanoate + acetyl-CoA + H2O = (2S)-2-isopropylmalate + CoA + H(+)</text>
        <dbReference type="Rhea" id="RHEA:21524"/>
        <dbReference type="ChEBI" id="CHEBI:1178"/>
        <dbReference type="ChEBI" id="CHEBI:11851"/>
        <dbReference type="ChEBI" id="CHEBI:15377"/>
        <dbReference type="ChEBI" id="CHEBI:15378"/>
        <dbReference type="ChEBI" id="CHEBI:57287"/>
        <dbReference type="ChEBI" id="CHEBI:57288"/>
        <dbReference type="EC" id="2.3.3.13"/>
    </reaction>
</comment>
<feature type="binding site" evidence="14">
    <location>
        <position position="13"/>
    </location>
    <ligand>
        <name>Mn(2+)</name>
        <dbReference type="ChEBI" id="CHEBI:29035"/>
    </ligand>
</feature>
<comment type="cofactor">
    <cofactor evidence="14">
        <name>Mn(2+)</name>
        <dbReference type="ChEBI" id="CHEBI:29035"/>
    </cofactor>
</comment>
<accession>A0A5N0TIS1</accession>
<dbReference type="Gene3D" id="1.10.238.260">
    <property type="match status" value="1"/>
</dbReference>
<dbReference type="PROSITE" id="PS50991">
    <property type="entry name" value="PYR_CT"/>
    <property type="match status" value="1"/>
</dbReference>
<dbReference type="HAMAP" id="MF_01025">
    <property type="entry name" value="LeuA_type1"/>
    <property type="match status" value="1"/>
</dbReference>
<dbReference type="Gene3D" id="3.30.160.270">
    <property type="match status" value="1"/>
</dbReference>
<keyword evidence="10 14" id="KW-0464">Manganese</keyword>
<dbReference type="RefSeq" id="WP_150862347.1">
    <property type="nucleotide sequence ID" value="NZ_VYXP01000001.1"/>
</dbReference>
<name>A0A5N0TIS1_9GAMM</name>
<dbReference type="InterPro" id="IPR036230">
    <property type="entry name" value="LeuA_allosteric_dom_sf"/>
</dbReference>
<keyword evidence="11 14" id="KW-0100">Branched-chain amino acid biosynthesis</keyword>
<evidence type="ECO:0000256" key="13">
    <source>
        <dbReference type="ARBA" id="ARBA00037629"/>
    </source>
</evidence>
<dbReference type="InterPro" id="IPR002034">
    <property type="entry name" value="AIPM/Hcit_synth_CS"/>
</dbReference>
<comment type="function">
    <text evidence="13 14">Catalyzes the condensation of the acetyl group of acetyl-CoA with 3-methyl-2-oxobutanoate (2-ketoisovalerate) to form 3-carboxy-3-hydroxy-4-methylpentanoate (2-isopropylmalate).</text>
</comment>
<comment type="similarity">
    <text evidence="3 14">Belongs to the alpha-IPM synthase/homocitrate synthase family. LeuA type 1 subfamily.</text>
</comment>
<dbReference type="GO" id="GO:0009098">
    <property type="term" value="P:L-leucine biosynthetic process"/>
    <property type="evidence" value="ECO:0007669"/>
    <property type="project" value="UniProtKB-UniRule"/>
</dbReference>
<dbReference type="FunFam" id="1.10.238.260:FF:000001">
    <property type="entry name" value="2-isopropylmalate synthase"/>
    <property type="match status" value="1"/>
</dbReference>
<feature type="domain" description="Pyruvate carboxyltransferase" evidence="15">
    <location>
        <begin position="4"/>
        <end position="266"/>
    </location>
</feature>
<dbReference type="NCBIfam" id="TIGR00973">
    <property type="entry name" value="leuA_bact"/>
    <property type="match status" value="1"/>
</dbReference>
<dbReference type="SUPFAM" id="SSF110921">
    <property type="entry name" value="2-isopropylmalate synthase LeuA, allosteric (dimerisation) domain"/>
    <property type="match status" value="1"/>
</dbReference>
<evidence type="ECO:0000313" key="16">
    <source>
        <dbReference type="EMBL" id="KAA9133997.1"/>
    </source>
</evidence>
<dbReference type="InterPro" id="IPR050073">
    <property type="entry name" value="2-IPM_HCS-like"/>
</dbReference>
<comment type="pathway">
    <text evidence="2 14">Amino-acid biosynthesis; L-leucine biosynthesis; L-leucine from 3-methyl-2-oxobutanoate: step 1/4.</text>
</comment>
<evidence type="ECO:0000256" key="12">
    <source>
        <dbReference type="ARBA" id="ARBA00029993"/>
    </source>
</evidence>